<evidence type="ECO:0000256" key="9">
    <source>
        <dbReference type="ARBA" id="ARBA00022827"/>
    </source>
</evidence>
<keyword evidence="6 14" id="KW-0548">Nucleotidyltransferase</keyword>
<keyword evidence="7 14" id="KW-0547">Nucleotide-binding</keyword>
<evidence type="ECO:0000256" key="7">
    <source>
        <dbReference type="ARBA" id="ARBA00022741"/>
    </source>
</evidence>
<evidence type="ECO:0000313" key="16">
    <source>
        <dbReference type="EMBL" id="SHK24214.1"/>
    </source>
</evidence>
<accession>A0A1M6QVG8</accession>
<dbReference type="GO" id="GO:0005524">
    <property type="term" value="F:ATP binding"/>
    <property type="evidence" value="ECO:0007669"/>
    <property type="project" value="UniProtKB-UniRule"/>
</dbReference>
<dbReference type="SMART" id="SM00904">
    <property type="entry name" value="Flavokinase"/>
    <property type="match status" value="1"/>
</dbReference>
<gene>
    <name evidence="16" type="ORF">SAMN02745138_01418</name>
</gene>
<evidence type="ECO:0000256" key="13">
    <source>
        <dbReference type="ARBA" id="ARBA00049494"/>
    </source>
</evidence>
<dbReference type="PANTHER" id="PTHR22749:SF6">
    <property type="entry name" value="RIBOFLAVIN KINASE"/>
    <property type="match status" value="1"/>
</dbReference>
<keyword evidence="8 14" id="KW-0418">Kinase</keyword>
<dbReference type="NCBIfam" id="NF004162">
    <property type="entry name" value="PRK05627.1-5"/>
    <property type="match status" value="1"/>
</dbReference>
<keyword evidence="10 14" id="KW-0067">ATP-binding</keyword>
<dbReference type="InterPro" id="IPR002606">
    <property type="entry name" value="Riboflavin_kinase_bac"/>
</dbReference>
<reference evidence="16 17" key="1">
    <citation type="submission" date="2016-11" db="EMBL/GenBank/DDBJ databases">
        <authorList>
            <person name="Jaros S."/>
            <person name="Januszkiewicz K."/>
            <person name="Wedrychowicz H."/>
        </authorList>
    </citation>
    <scope>NUCLEOTIDE SEQUENCE [LARGE SCALE GENOMIC DNA]</scope>
    <source>
        <strain evidence="16 17">DSM 14214</strain>
    </source>
</reference>
<evidence type="ECO:0000256" key="12">
    <source>
        <dbReference type="ARBA" id="ARBA00047880"/>
    </source>
</evidence>
<evidence type="ECO:0000256" key="3">
    <source>
        <dbReference type="ARBA" id="ARBA00022630"/>
    </source>
</evidence>
<dbReference type="RefSeq" id="WP_072850460.1">
    <property type="nucleotide sequence ID" value="NZ_FRAH01000020.1"/>
</dbReference>
<dbReference type="GO" id="GO:0008531">
    <property type="term" value="F:riboflavin kinase activity"/>
    <property type="evidence" value="ECO:0007669"/>
    <property type="project" value="UniProtKB-UniRule"/>
</dbReference>
<organism evidence="16 17">
    <name type="scientific">Anaerotignum lactatifermentans DSM 14214</name>
    <dbReference type="NCBI Taxonomy" id="1121323"/>
    <lineage>
        <taxon>Bacteria</taxon>
        <taxon>Bacillati</taxon>
        <taxon>Bacillota</taxon>
        <taxon>Clostridia</taxon>
        <taxon>Lachnospirales</taxon>
        <taxon>Anaerotignaceae</taxon>
        <taxon>Anaerotignum</taxon>
    </lineage>
</organism>
<dbReference type="NCBIfam" id="TIGR00083">
    <property type="entry name" value="ribF"/>
    <property type="match status" value="1"/>
</dbReference>
<evidence type="ECO:0000259" key="15">
    <source>
        <dbReference type="SMART" id="SM00904"/>
    </source>
</evidence>
<dbReference type="FunFam" id="3.40.50.620:FF:000021">
    <property type="entry name" value="Riboflavin biosynthesis protein"/>
    <property type="match status" value="1"/>
</dbReference>
<dbReference type="PIRSF" id="PIRSF004491">
    <property type="entry name" value="FAD_Synth"/>
    <property type="match status" value="1"/>
</dbReference>
<dbReference type="InterPro" id="IPR023465">
    <property type="entry name" value="Riboflavin_kinase_dom_sf"/>
</dbReference>
<dbReference type="SUPFAM" id="SSF82114">
    <property type="entry name" value="Riboflavin kinase-like"/>
    <property type="match status" value="1"/>
</dbReference>
<name>A0A1M6QVG8_9FIRM</name>
<dbReference type="InterPro" id="IPR014729">
    <property type="entry name" value="Rossmann-like_a/b/a_fold"/>
</dbReference>
<dbReference type="GO" id="GO:0009398">
    <property type="term" value="P:FMN biosynthetic process"/>
    <property type="evidence" value="ECO:0007669"/>
    <property type="project" value="UniProtKB-UniRule"/>
</dbReference>
<dbReference type="UniPathway" id="UPA00277">
    <property type="reaction ID" value="UER00407"/>
</dbReference>
<keyword evidence="5 14" id="KW-0808">Transferase</keyword>
<dbReference type="Pfam" id="PF06574">
    <property type="entry name" value="FAD_syn"/>
    <property type="match status" value="1"/>
</dbReference>
<evidence type="ECO:0000256" key="11">
    <source>
        <dbReference type="ARBA" id="ARBA00023268"/>
    </source>
</evidence>
<dbReference type="SUPFAM" id="SSF52374">
    <property type="entry name" value="Nucleotidylyl transferase"/>
    <property type="match status" value="1"/>
</dbReference>
<keyword evidence="17" id="KW-1185">Reference proteome</keyword>
<evidence type="ECO:0000313" key="17">
    <source>
        <dbReference type="Proteomes" id="UP000183975"/>
    </source>
</evidence>
<dbReference type="Proteomes" id="UP000183975">
    <property type="component" value="Unassembled WGS sequence"/>
</dbReference>
<evidence type="ECO:0000256" key="8">
    <source>
        <dbReference type="ARBA" id="ARBA00022777"/>
    </source>
</evidence>
<evidence type="ECO:0000256" key="5">
    <source>
        <dbReference type="ARBA" id="ARBA00022679"/>
    </source>
</evidence>
<dbReference type="OrthoDB" id="9803667at2"/>
<comment type="pathway">
    <text evidence="2 14">Cofactor biosynthesis; FMN biosynthesis; FMN from riboflavin (ATP route): step 1/1.</text>
</comment>
<evidence type="ECO:0000256" key="10">
    <source>
        <dbReference type="ARBA" id="ARBA00022840"/>
    </source>
</evidence>
<comment type="catalytic activity">
    <reaction evidence="13 14">
        <text>FMN + ATP + H(+) = FAD + diphosphate</text>
        <dbReference type="Rhea" id="RHEA:17237"/>
        <dbReference type="ChEBI" id="CHEBI:15378"/>
        <dbReference type="ChEBI" id="CHEBI:30616"/>
        <dbReference type="ChEBI" id="CHEBI:33019"/>
        <dbReference type="ChEBI" id="CHEBI:57692"/>
        <dbReference type="ChEBI" id="CHEBI:58210"/>
        <dbReference type="EC" id="2.7.7.2"/>
    </reaction>
</comment>
<dbReference type="EC" id="2.7.7.2" evidence="14"/>
<keyword evidence="3 14" id="KW-0285">Flavoprotein</keyword>
<keyword evidence="9 14" id="KW-0274">FAD</keyword>
<dbReference type="Gene3D" id="2.40.30.30">
    <property type="entry name" value="Riboflavin kinase-like"/>
    <property type="match status" value="1"/>
</dbReference>
<dbReference type="GO" id="GO:0006747">
    <property type="term" value="P:FAD biosynthetic process"/>
    <property type="evidence" value="ECO:0007669"/>
    <property type="project" value="UniProtKB-UniRule"/>
</dbReference>
<protein>
    <recommendedName>
        <fullName evidence="14">Riboflavin biosynthesis protein</fullName>
    </recommendedName>
    <domain>
        <recommendedName>
            <fullName evidence="14">Riboflavin kinase</fullName>
            <ecNumber evidence="14">2.7.1.26</ecNumber>
        </recommendedName>
        <alternativeName>
            <fullName evidence="14">Flavokinase</fullName>
        </alternativeName>
    </domain>
    <domain>
        <recommendedName>
            <fullName evidence="14">FMN adenylyltransferase</fullName>
            <ecNumber evidence="14">2.7.7.2</ecNumber>
        </recommendedName>
        <alternativeName>
            <fullName evidence="14">FAD pyrophosphorylase</fullName>
        </alternativeName>
        <alternativeName>
            <fullName evidence="14">FAD synthase</fullName>
        </alternativeName>
    </domain>
</protein>
<dbReference type="CDD" id="cd02064">
    <property type="entry name" value="FAD_synthetase_N"/>
    <property type="match status" value="1"/>
</dbReference>
<dbReference type="NCBIfam" id="NF004160">
    <property type="entry name" value="PRK05627.1-3"/>
    <property type="match status" value="1"/>
</dbReference>
<dbReference type="GeneID" id="78175730"/>
<dbReference type="InterPro" id="IPR015865">
    <property type="entry name" value="Riboflavin_kinase_bac/euk"/>
</dbReference>
<dbReference type="GO" id="GO:0003919">
    <property type="term" value="F:FMN adenylyltransferase activity"/>
    <property type="evidence" value="ECO:0007669"/>
    <property type="project" value="UniProtKB-UniRule"/>
</dbReference>
<evidence type="ECO:0000256" key="1">
    <source>
        <dbReference type="ARBA" id="ARBA00004726"/>
    </source>
</evidence>
<dbReference type="InterPro" id="IPR023468">
    <property type="entry name" value="Riboflavin_kinase"/>
</dbReference>
<evidence type="ECO:0000256" key="4">
    <source>
        <dbReference type="ARBA" id="ARBA00022643"/>
    </source>
</evidence>
<dbReference type="GO" id="GO:0009231">
    <property type="term" value="P:riboflavin biosynthetic process"/>
    <property type="evidence" value="ECO:0007669"/>
    <property type="project" value="InterPro"/>
</dbReference>
<evidence type="ECO:0000256" key="2">
    <source>
        <dbReference type="ARBA" id="ARBA00005201"/>
    </source>
</evidence>
<dbReference type="Gene3D" id="3.40.50.620">
    <property type="entry name" value="HUPs"/>
    <property type="match status" value="1"/>
</dbReference>
<comment type="pathway">
    <text evidence="1 14">Cofactor biosynthesis; FAD biosynthesis; FAD from FMN: step 1/1.</text>
</comment>
<dbReference type="AlphaFoldDB" id="A0A1M6QVG8"/>
<evidence type="ECO:0000256" key="6">
    <source>
        <dbReference type="ARBA" id="ARBA00022695"/>
    </source>
</evidence>
<evidence type="ECO:0000256" key="14">
    <source>
        <dbReference type="PIRNR" id="PIRNR004491"/>
    </source>
</evidence>
<sequence>MEHITDGQVDRSRPTAITLGNFDGLHLGHRALIQLTKEFAAEENLESVVFSFSPHPMLVFKKKEDFALIMAPSEKLFTMEQMGVDTYIEYPFDVEFASMSAYDFAVKLLFERMKCKVLVVGENYHFGSNRAGNYEMLRRLGEEHGVKVIAVPSVQYEGERVSSSRIRQCLIDKDLESANTMLTVPYFILGTVKEGKKLGRTIGFPTVNIEAHPLKLFPPNGVYATKTLYEGKYYYGVTNIGKNPTVNGTQKIVETYLFDFNKMIYGEELQIFFYKFLRSEKKFESVDELQAQIAINAEQTRAYFASAEYEHWKAEEEK</sequence>
<dbReference type="Pfam" id="PF01687">
    <property type="entry name" value="Flavokinase"/>
    <property type="match status" value="1"/>
</dbReference>
<dbReference type="PANTHER" id="PTHR22749">
    <property type="entry name" value="RIBOFLAVIN KINASE/FMN ADENYLYLTRANSFERASE"/>
    <property type="match status" value="1"/>
</dbReference>
<comment type="similarity">
    <text evidence="14">Belongs to the ribF family.</text>
</comment>
<keyword evidence="4 14" id="KW-0288">FMN</keyword>
<proteinExistence type="inferred from homology"/>
<comment type="catalytic activity">
    <reaction evidence="12 14">
        <text>riboflavin + ATP = FMN + ADP + H(+)</text>
        <dbReference type="Rhea" id="RHEA:14357"/>
        <dbReference type="ChEBI" id="CHEBI:15378"/>
        <dbReference type="ChEBI" id="CHEBI:30616"/>
        <dbReference type="ChEBI" id="CHEBI:57986"/>
        <dbReference type="ChEBI" id="CHEBI:58210"/>
        <dbReference type="ChEBI" id="CHEBI:456216"/>
        <dbReference type="EC" id="2.7.1.26"/>
    </reaction>
</comment>
<dbReference type="UniPathway" id="UPA00276">
    <property type="reaction ID" value="UER00406"/>
</dbReference>
<dbReference type="EC" id="2.7.1.26" evidence="14"/>
<dbReference type="EMBL" id="FRAH01000020">
    <property type="protein sequence ID" value="SHK24214.1"/>
    <property type="molecule type" value="Genomic_DNA"/>
</dbReference>
<dbReference type="InterPro" id="IPR015864">
    <property type="entry name" value="FAD_synthase"/>
</dbReference>
<keyword evidence="11" id="KW-0511">Multifunctional enzyme</keyword>
<feature type="domain" description="Riboflavin kinase" evidence="15">
    <location>
        <begin position="181"/>
        <end position="305"/>
    </location>
</feature>